<dbReference type="Ensembl" id="ENSOKIT00005042661.1">
    <property type="protein sequence ID" value="ENSOKIP00005040439.1"/>
    <property type="gene ID" value="ENSOKIG00005017171.1"/>
</dbReference>
<reference evidence="2" key="2">
    <citation type="submission" date="2025-09" db="UniProtKB">
        <authorList>
            <consortium name="Ensembl"/>
        </authorList>
    </citation>
    <scope>IDENTIFICATION</scope>
</reference>
<evidence type="ECO:0000256" key="1">
    <source>
        <dbReference type="SAM" id="SignalP"/>
    </source>
</evidence>
<dbReference type="Gene3D" id="3.40.50.300">
    <property type="entry name" value="P-loop containing nucleotide triphosphate hydrolases"/>
    <property type="match status" value="1"/>
</dbReference>
<evidence type="ECO:0000313" key="2">
    <source>
        <dbReference type="Ensembl" id="ENSOKIP00005040439.1"/>
    </source>
</evidence>
<keyword evidence="1" id="KW-0732">Signal</keyword>
<dbReference type="InterPro" id="IPR027417">
    <property type="entry name" value="P-loop_NTPase"/>
</dbReference>
<protein>
    <recommendedName>
        <fullName evidence="4">Dynamin-type G domain-containing protein</fullName>
    </recommendedName>
</protein>
<accession>A0A8C7GAG2</accession>
<name>A0A8C7GAG2_ONCKI</name>
<dbReference type="AlphaFoldDB" id="A0A8C7GAG2"/>
<dbReference type="GeneTree" id="ENSGT00940000155764"/>
<dbReference type="Proteomes" id="UP000694557">
    <property type="component" value="Unassembled WGS sequence"/>
</dbReference>
<reference evidence="2" key="1">
    <citation type="submission" date="2025-08" db="UniProtKB">
        <authorList>
            <consortium name="Ensembl"/>
        </authorList>
    </citation>
    <scope>IDENTIFICATION</scope>
</reference>
<feature type="signal peptide" evidence="1">
    <location>
        <begin position="1"/>
        <end position="23"/>
    </location>
</feature>
<sequence length="142" mass="16133">MFLFDCLHLFSALPNHSVWMVLCVQVVESWMDSSVTMGNQVMEELIPLVNRLQDAFSTMDQSCNLDLSHIAVVGGQSAGKSSFLENFVGSLSVETTAWSWLLLQLTRAWPTLRRSNWPRTSTLKVRQNRDITSLQNIAKWSK</sequence>
<dbReference type="SUPFAM" id="SSF52540">
    <property type="entry name" value="P-loop containing nucleoside triphosphate hydrolases"/>
    <property type="match status" value="1"/>
</dbReference>
<feature type="chain" id="PRO_5034193613" description="Dynamin-type G domain-containing protein" evidence="1">
    <location>
        <begin position="24"/>
        <end position="142"/>
    </location>
</feature>
<proteinExistence type="predicted"/>
<evidence type="ECO:0000313" key="3">
    <source>
        <dbReference type="Proteomes" id="UP000694557"/>
    </source>
</evidence>
<organism evidence="2 3">
    <name type="scientific">Oncorhynchus kisutch</name>
    <name type="common">Coho salmon</name>
    <name type="synonym">Salmo kisutch</name>
    <dbReference type="NCBI Taxonomy" id="8019"/>
    <lineage>
        <taxon>Eukaryota</taxon>
        <taxon>Metazoa</taxon>
        <taxon>Chordata</taxon>
        <taxon>Craniata</taxon>
        <taxon>Vertebrata</taxon>
        <taxon>Euteleostomi</taxon>
        <taxon>Actinopterygii</taxon>
        <taxon>Neopterygii</taxon>
        <taxon>Teleostei</taxon>
        <taxon>Protacanthopterygii</taxon>
        <taxon>Salmoniformes</taxon>
        <taxon>Salmonidae</taxon>
        <taxon>Salmoninae</taxon>
        <taxon>Oncorhynchus</taxon>
    </lineage>
</organism>
<evidence type="ECO:0008006" key="4">
    <source>
        <dbReference type="Google" id="ProtNLM"/>
    </source>
</evidence>
<keyword evidence="3" id="KW-1185">Reference proteome</keyword>